<organism evidence="1 2">
    <name type="scientific">Alkalibaculum sporogenes</name>
    <dbReference type="NCBI Taxonomy" id="2655001"/>
    <lineage>
        <taxon>Bacteria</taxon>
        <taxon>Bacillati</taxon>
        <taxon>Bacillota</taxon>
        <taxon>Clostridia</taxon>
        <taxon>Eubacteriales</taxon>
        <taxon>Eubacteriaceae</taxon>
        <taxon>Alkalibaculum</taxon>
    </lineage>
</organism>
<evidence type="ECO:0000313" key="1">
    <source>
        <dbReference type="EMBL" id="MPW25661.1"/>
    </source>
</evidence>
<dbReference type="Proteomes" id="UP000440004">
    <property type="component" value="Unassembled WGS sequence"/>
</dbReference>
<dbReference type="EMBL" id="WHNX01000009">
    <property type="protein sequence ID" value="MPW25661.1"/>
    <property type="molecule type" value="Genomic_DNA"/>
</dbReference>
<name>A0A6A7K8L7_9FIRM</name>
<gene>
    <name evidence="1" type="ORF">GC105_07645</name>
</gene>
<sequence length="226" mass="26335">MSTRKIVLFLVEGISDQTSLALIISKIVKTEIVRFHTINGDITSYKYTTAENSVNKINAQVKKFLNNNFLKKSDILKIVHLIDTDGAFISDEYMLEEDIKGFIYTTEYIKAKNIETIQSRNNKKSSIVNRLSTCTDILCIPYVMYYFSCNLEHVLHNEINTNSNNKTELAESFSDIYYKKEETFIEFINNIQFAVPGDYKETWDFIKINNNSLKRYSNFHLFFKSS</sequence>
<comment type="caution">
    <text evidence="1">The sequence shown here is derived from an EMBL/GenBank/DDBJ whole genome shotgun (WGS) entry which is preliminary data.</text>
</comment>
<evidence type="ECO:0008006" key="3">
    <source>
        <dbReference type="Google" id="ProtNLM"/>
    </source>
</evidence>
<dbReference type="AlphaFoldDB" id="A0A6A7K8L7"/>
<reference evidence="1 2" key="1">
    <citation type="submission" date="2019-10" db="EMBL/GenBank/DDBJ databases">
        <title>Alkalibaculum tamaniensis sp.nov., a new alkaliphilic acetogen, isolated on methoxylated aromatics from a mud volcano.</title>
        <authorList>
            <person name="Khomyakova M.A."/>
            <person name="Merkel A.Y."/>
            <person name="Bonch-Osmolovskaya E.A."/>
            <person name="Slobodkin A.I."/>
        </authorList>
    </citation>
    <scope>NUCLEOTIDE SEQUENCE [LARGE SCALE GENOMIC DNA]</scope>
    <source>
        <strain evidence="1 2">M08DMB</strain>
    </source>
</reference>
<accession>A0A6A7K8L7</accession>
<protein>
    <recommendedName>
        <fullName evidence="3">DUF4276 family protein</fullName>
    </recommendedName>
</protein>
<evidence type="ECO:0000313" key="2">
    <source>
        <dbReference type="Proteomes" id="UP000440004"/>
    </source>
</evidence>
<proteinExistence type="predicted"/>
<dbReference type="RefSeq" id="WP_152803343.1">
    <property type="nucleotide sequence ID" value="NZ_WHNX01000009.1"/>
</dbReference>
<keyword evidence="2" id="KW-1185">Reference proteome</keyword>